<sequence>MSSRIKIPPYIVILIIIGLAGGLGLLCMVTILTVQYFKARKRLSTAAASAATRSEDVELPMYGQHTRDQRVNPGNIQYDVPAAFDLARAVSDSVPVLDTQSTTYERMRRVQGHVTALRRLMAAAPVDGYPQDSPALDKIHTLRAKIASLTEPASNQPQTSAVTANSVAIVSTPLAEPPGTAPGSTTITSVPVQSSSSGQHGTLYERMMQVQQLLAQMDRLSSAMARAREASESTTESRNFNAEVELLQRRITQMMEPTVTPEAGGSSFSAELAPRSSFVEALSSSDNARAGRQGVPVTSGPENTRSGVDRAHSPPPPYSTTNTTEHETNIGRGFAVAG</sequence>
<keyword evidence="2" id="KW-0812">Transmembrane</keyword>
<evidence type="ECO:0000256" key="2">
    <source>
        <dbReference type="SAM" id="Phobius"/>
    </source>
</evidence>
<feature type="transmembrane region" description="Helical" evidence="2">
    <location>
        <begin position="12"/>
        <end position="37"/>
    </location>
</feature>
<feature type="compositionally biased region" description="Polar residues" evidence="1">
    <location>
        <begin position="182"/>
        <end position="199"/>
    </location>
</feature>
<keyword evidence="2" id="KW-1133">Transmembrane helix</keyword>
<evidence type="ECO:0000313" key="3">
    <source>
        <dbReference type="EMBL" id="TFK19630.1"/>
    </source>
</evidence>
<dbReference type="EMBL" id="ML210332">
    <property type="protein sequence ID" value="TFK19630.1"/>
    <property type="molecule type" value="Genomic_DNA"/>
</dbReference>
<proteinExistence type="predicted"/>
<organism evidence="3 4">
    <name type="scientific">Coprinopsis marcescibilis</name>
    <name type="common">Agaric fungus</name>
    <name type="synonym">Psathyrella marcescibilis</name>
    <dbReference type="NCBI Taxonomy" id="230819"/>
    <lineage>
        <taxon>Eukaryota</taxon>
        <taxon>Fungi</taxon>
        <taxon>Dikarya</taxon>
        <taxon>Basidiomycota</taxon>
        <taxon>Agaricomycotina</taxon>
        <taxon>Agaricomycetes</taxon>
        <taxon>Agaricomycetidae</taxon>
        <taxon>Agaricales</taxon>
        <taxon>Agaricineae</taxon>
        <taxon>Psathyrellaceae</taxon>
        <taxon>Coprinopsis</taxon>
    </lineage>
</organism>
<protein>
    <submittedName>
        <fullName evidence="3">Uncharacterized protein</fullName>
    </submittedName>
</protein>
<evidence type="ECO:0000256" key="1">
    <source>
        <dbReference type="SAM" id="MobiDB-lite"/>
    </source>
</evidence>
<dbReference type="Proteomes" id="UP000307440">
    <property type="component" value="Unassembled WGS sequence"/>
</dbReference>
<accession>A0A5C3KHP0</accession>
<reference evidence="3 4" key="1">
    <citation type="journal article" date="2019" name="Nat. Ecol. Evol.">
        <title>Megaphylogeny resolves global patterns of mushroom evolution.</title>
        <authorList>
            <person name="Varga T."/>
            <person name="Krizsan K."/>
            <person name="Foldi C."/>
            <person name="Dima B."/>
            <person name="Sanchez-Garcia M."/>
            <person name="Sanchez-Ramirez S."/>
            <person name="Szollosi G.J."/>
            <person name="Szarkandi J.G."/>
            <person name="Papp V."/>
            <person name="Albert L."/>
            <person name="Andreopoulos W."/>
            <person name="Angelini C."/>
            <person name="Antonin V."/>
            <person name="Barry K.W."/>
            <person name="Bougher N.L."/>
            <person name="Buchanan P."/>
            <person name="Buyck B."/>
            <person name="Bense V."/>
            <person name="Catcheside P."/>
            <person name="Chovatia M."/>
            <person name="Cooper J."/>
            <person name="Damon W."/>
            <person name="Desjardin D."/>
            <person name="Finy P."/>
            <person name="Geml J."/>
            <person name="Haridas S."/>
            <person name="Hughes K."/>
            <person name="Justo A."/>
            <person name="Karasinski D."/>
            <person name="Kautmanova I."/>
            <person name="Kiss B."/>
            <person name="Kocsube S."/>
            <person name="Kotiranta H."/>
            <person name="LaButti K.M."/>
            <person name="Lechner B.E."/>
            <person name="Liimatainen K."/>
            <person name="Lipzen A."/>
            <person name="Lukacs Z."/>
            <person name="Mihaltcheva S."/>
            <person name="Morgado L.N."/>
            <person name="Niskanen T."/>
            <person name="Noordeloos M.E."/>
            <person name="Ohm R.A."/>
            <person name="Ortiz-Santana B."/>
            <person name="Ovrebo C."/>
            <person name="Racz N."/>
            <person name="Riley R."/>
            <person name="Savchenko A."/>
            <person name="Shiryaev A."/>
            <person name="Soop K."/>
            <person name="Spirin V."/>
            <person name="Szebenyi C."/>
            <person name="Tomsovsky M."/>
            <person name="Tulloss R.E."/>
            <person name="Uehling J."/>
            <person name="Grigoriev I.V."/>
            <person name="Vagvolgyi C."/>
            <person name="Papp T."/>
            <person name="Martin F.M."/>
            <person name="Miettinen O."/>
            <person name="Hibbett D.S."/>
            <person name="Nagy L.G."/>
        </authorList>
    </citation>
    <scope>NUCLEOTIDE SEQUENCE [LARGE SCALE GENOMIC DNA]</scope>
    <source>
        <strain evidence="3 4">CBS 121175</strain>
    </source>
</reference>
<name>A0A5C3KHP0_COPMA</name>
<keyword evidence="2" id="KW-0472">Membrane</keyword>
<keyword evidence="4" id="KW-1185">Reference proteome</keyword>
<dbReference type="AlphaFoldDB" id="A0A5C3KHP0"/>
<dbReference type="OrthoDB" id="3083468at2759"/>
<evidence type="ECO:0000313" key="4">
    <source>
        <dbReference type="Proteomes" id="UP000307440"/>
    </source>
</evidence>
<feature type="region of interest" description="Disordered" evidence="1">
    <location>
        <begin position="176"/>
        <end position="199"/>
    </location>
</feature>
<gene>
    <name evidence="3" type="ORF">FA15DRAFT_723652</name>
</gene>
<feature type="region of interest" description="Disordered" evidence="1">
    <location>
        <begin position="282"/>
        <end position="338"/>
    </location>
</feature>